<comment type="caution">
    <text evidence="3">The sequence shown here is derived from an EMBL/GenBank/DDBJ whole genome shotgun (WGS) entry which is preliminary data.</text>
</comment>
<dbReference type="Pfam" id="PF11178">
    <property type="entry name" value="DUF2963"/>
    <property type="match status" value="2"/>
</dbReference>
<gene>
    <name evidence="3" type="ORF">OYV_06570</name>
</gene>
<evidence type="ECO:0000259" key="2">
    <source>
        <dbReference type="Pfam" id="PF11178"/>
    </source>
</evidence>
<dbReference type="RefSeq" id="WP_081931939.1">
    <property type="nucleotide sequence ID" value="NZ_BBIY01000057.1"/>
</dbReference>
<organism evidence="3 4">
    <name type="scientific">'Chrysanthemum coronarium' phytoplasma</name>
    <dbReference type="NCBI Taxonomy" id="1520703"/>
    <lineage>
        <taxon>Bacteria</taxon>
        <taxon>Bacillati</taxon>
        <taxon>Mycoplasmatota</taxon>
        <taxon>Mollicutes</taxon>
        <taxon>Acholeplasmatales</taxon>
        <taxon>Acholeplasmataceae</taxon>
        <taxon>Candidatus Phytoplasma</taxon>
        <taxon>16SrI (Aster yellows group)</taxon>
    </lineage>
</organism>
<evidence type="ECO:0000256" key="1">
    <source>
        <dbReference type="SAM" id="Phobius"/>
    </source>
</evidence>
<reference evidence="4" key="1">
    <citation type="journal article" date="2014" name="Genome Announc.">
        <title>Draft Genome Sequence of ''Candidatus Phytoplasma asteris'' Strain OY-V, an Unculturable Plant-Pathogenic Bacterium.</title>
        <authorList>
            <person name="Kakizawa S."/>
            <person name="Makino A."/>
            <person name="Ishii Y."/>
            <person name="Tamaki H."/>
            <person name="Kamagata Y."/>
        </authorList>
    </citation>
    <scope>NUCLEOTIDE SEQUENCE [LARGE SCALE GENOMIC DNA]</scope>
    <source>
        <strain evidence="4">OY-V</strain>
    </source>
</reference>
<keyword evidence="4" id="KW-1185">Reference proteome</keyword>
<keyword evidence="1" id="KW-0472">Membrane</keyword>
<dbReference type="EMBL" id="BBIY01000057">
    <property type="protein sequence ID" value="GAK74169.1"/>
    <property type="molecule type" value="Genomic_DNA"/>
</dbReference>
<proteinExistence type="predicted"/>
<dbReference type="InterPro" id="IPR021348">
    <property type="entry name" value="DUF2963"/>
</dbReference>
<reference evidence="3 4" key="2">
    <citation type="journal article" date="2014" name="Genome Announc.">
        <title>Draft Genome Sequence of 'Candidatus Phytoplasma asteris' Strain OY-V, an Unculturable Plant-Pathogenic Bacterium.</title>
        <authorList>
            <person name="Kakizawa S."/>
            <person name="Makino A."/>
            <person name="Ishii Y."/>
            <person name="Tamaki H."/>
            <person name="Kamagata Y."/>
        </authorList>
    </citation>
    <scope>NUCLEOTIDE SEQUENCE [LARGE SCALE GENOMIC DNA]</scope>
    <source>
        <strain evidence="3 4">OY-V</strain>
    </source>
</reference>
<dbReference type="Gene3D" id="3.90.930.1">
    <property type="match status" value="1"/>
</dbReference>
<name>A0ABQ0J3I6_9MOLU</name>
<sequence>MKTNDQTKSNNKIFIIWGLFISVSVVGLLILLLLFLQPKQSQQSFNQPVEAKPIQSFSQQEQETYNAILKKIDREVDKLSIEEKIVYSPDGKIKHIKILDSTTKKEIKRIIYHDDGKTIFYIETFDSQTGKKIKEDTYKDGGKILNYIVEFNPTTGEKIKITYYNQDGTVKEEKTF</sequence>
<keyword evidence="1" id="KW-1133">Transmembrane helix</keyword>
<feature type="transmembrane region" description="Helical" evidence="1">
    <location>
        <begin position="14"/>
        <end position="36"/>
    </location>
</feature>
<keyword evidence="1" id="KW-0812">Transmembrane</keyword>
<evidence type="ECO:0000313" key="4">
    <source>
        <dbReference type="Proteomes" id="UP000028900"/>
    </source>
</evidence>
<protein>
    <recommendedName>
        <fullName evidence="2">DUF2963 domain-containing protein</fullName>
    </recommendedName>
</protein>
<dbReference type="Proteomes" id="UP000028900">
    <property type="component" value="Unassembled WGS sequence"/>
</dbReference>
<evidence type="ECO:0000313" key="3">
    <source>
        <dbReference type="EMBL" id="GAK74169.1"/>
    </source>
</evidence>
<feature type="domain" description="DUF2963" evidence="2">
    <location>
        <begin position="87"/>
        <end position="135"/>
    </location>
</feature>
<accession>A0ABQ0J3I6</accession>
<feature type="domain" description="DUF2963" evidence="2">
    <location>
        <begin position="138"/>
        <end position="170"/>
    </location>
</feature>